<dbReference type="EMBL" id="CP067018">
    <property type="protein sequence ID" value="QQN57637.1"/>
    <property type="molecule type" value="Genomic_DNA"/>
</dbReference>
<feature type="chain" id="PRO_5032568970" evidence="1">
    <location>
        <begin position="19"/>
        <end position="218"/>
    </location>
</feature>
<dbReference type="KEGG" id="egm:AYC65_03510"/>
<dbReference type="GeneID" id="93131952"/>
<feature type="signal peptide" evidence="1">
    <location>
        <begin position="1"/>
        <end position="18"/>
    </location>
</feature>
<dbReference type="InterPro" id="IPR025665">
    <property type="entry name" value="Beta-barrel_OMP_2"/>
</dbReference>
<gene>
    <name evidence="3" type="ORF">I6H88_14440</name>
</gene>
<evidence type="ECO:0000259" key="2">
    <source>
        <dbReference type="Pfam" id="PF13568"/>
    </source>
</evidence>
<sequence length="218" mass="23934">MKKTILVFALAISAFSYAQTDSDGIRFGITAGVNRSGVSNAHRPSGPRYNFQAGGLALIPISKTHQLFLQPEVLYHGAGETGKDPDFKGQDGYNALYANNYISVPVYFKAYFSKKASSFFAMAGPRFNFLIDQNVKNIPAGRPWYDPDYSDPNGLNGKAASLNFAIGLGVGYSINRDFEIVIKHDVGLSNTYKGLMNELSNRNKSEQVFSVGATYIFR</sequence>
<evidence type="ECO:0000313" key="4">
    <source>
        <dbReference type="Proteomes" id="UP000595426"/>
    </source>
</evidence>
<accession>A0A7T7UWT9</accession>
<dbReference type="OrthoDB" id="947434at2"/>
<feature type="domain" description="Outer membrane protein beta-barrel" evidence="2">
    <location>
        <begin position="18"/>
        <end position="191"/>
    </location>
</feature>
<evidence type="ECO:0000256" key="1">
    <source>
        <dbReference type="SAM" id="SignalP"/>
    </source>
</evidence>
<reference evidence="3 4" key="1">
    <citation type="submission" date="2020-12" db="EMBL/GenBank/DDBJ databases">
        <title>FDA dAtabase for Regulatory Grade micrObial Sequences (FDA-ARGOS): Supporting development and validation of Infectious Disease Dx tests.</title>
        <authorList>
            <person name="Kerrigan L."/>
            <person name="Long C."/>
            <person name="Tallon L."/>
            <person name="Sadzewicz L."/>
            <person name="Zhao X."/>
            <person name="Boylan J."/>
            <person name="Ott S."/>
            <person name="Bowen H."/>
            <person name="Vavikolanu K."/>
            <person name="Mehta A."/>
            <person name="Aluvathingal J."/>
            <person name="Nadendla S."/>
            <person name="Yan Y."/>
            <person name="Sichtig H."/>
        </authorList>
    </citation>
    <scope>NUCLEOTIDE SEQUENCE [LARGE SCALE GENOMIC DNA]</scope>
    <source>
        <strain evidence="3 4">FDAARGOS_1031</strain>
    </source>
</reference>
<dbReference type="Proteomes" id="UP000595426">
    <property type="component" value="Chromosome"/>
</dbReference>
<dbReference type="Pfam" id="PF13568">
    <property type="entry name" value="OMP_b-brl_2"/>
    <property type="match status" value="1"/>
</dbReference>
<evidence type="ECO:0000313" key="3">
    <source>
        <dbReference type="EMBL" id="QQN57637.1"/>
    </source>
</evidence>
<dbReference type="RefSeq" id="WP_034869733.1">
    <property type="nucleotide sequence ID" value="NZ_CBCSDR010000003.1"/>
</dbReference>
<proteinExistence type="predicted"/>
<organism evidence="3 4">
    <name type="scientific">Elizabethkingia bruuniana</name>
    <dbReference type="NCBI Taxonomy" id="1756149"/>
    <lineage>
        <taxon>Bacteria</taxon>
        <taxon>Pseudomonadati</taxon>
        <taxon>Bacteroidota</taxon>
        <taxon>Flavobacteriia</taxon>
        <taxon>Flavobacteriales</taxon>
        <taxon>Weeksellaceae</taxon>
        <taxon>Elizabethkingia</taxon>
    </lineage>
</organism>
<protein>
    <submittedName>
        <fullName evidence="3">PorT family protein</fullName>
    </submittedName>
</protein>
<name>A0A7T7UWT9_9FLAO</name>
<dbReference type="AlphaFoldDB" id="A0A7T7UWT9"/>
<keyword evidence="4" id="KW-1185">Reference proteome</keyword>
<keyword evidence="1" id="KW-0732">Signal</keyword>